<sequence length="368" mass="40147">MIGRPKYLVEILRPENNNFGLLRLIAAASVVVTHAFWLTTADDAQQPLSALGHKNLGHHAVNVFFVLSGILVAGSLDRSKSMKSFVASRALRILPGLLACTLFTAFVVGPLVSSTSLGSYFSDARTWLYPIQVTAMAKISAGLPGVFATNPVPNVVNESLWTLKYEVLCYTVLTLLAVCGALRSTRPFVGVLVLSALILVRITFRPADPTNLSPIDHFARFWLLFLLGVAFHHFRATIPLRWSLLAAAVLVWWAGSATRFEPVLTFLATGYGAIMLASLPGGWARDFANQHDLSYGIYIYGWPVTQALVWFRPGITSLAAAALSLLLAAVLAWASWTLVERPSLDLKKRLSRASWRRSEPSSVVGVST</sequence>
<dbReference type="InterPro" id="IPR002656">
    <property type="entry name" value="Acyl_transf_3_dom"/>
</dbReference>
<feature type="transmembrane region" description="Helical" evidence="1">
    <location>
        <begin position="163"/>
        <end position="181"/>
    </location>
</feature>
<feature type="transmembrane region" description="Helical" evidence="1">
    <location>
        <begin position="263"/>
        <end position="283"/>
    </location>
</feature>
<name>A0A849ICX4_9HYPH</name>
<evidence type="ECO:0000256" key="1">
    <source>
        <dbReference type="SAM" id="Phobius"/>
    </source>
</evidence>
<evidence type="ECO:0000313" key="4">
    <source>
        <dbReference type="Proteomes" id="UP000564885"/>
    </source>
</evidence>
<comment type="caution">
    <text evidence="3">The sequence shown here is derived from an EMBL/GenBank/DDBJ whole genome shotgun (WGS) entry which is preliminary data.</text>
</comment>
<feature type="transmembrane region" description="Helical" evidence="1">
    <location>
        <begin position="241"/>
        <end position="257"/>
    </location>
</feature>
<protein>
    <submittedName>
        <fullName evidence="3">Acyltransferase</fullName>
    </submittedName>
</protein>
<dbReference type="InterPro" id="IPR050879">
    <property type="entry name" value="Acyltransferase_3"/>
</dbReference>
<dbReference type="PANTHER" id="PTHR23028">
    <property type="entry name" value="ACETYLTRANSFERASE"/>
    <property type="match status" value="1"/>
</dbReference>
<dbReference type="PANTHER" id="PTHR23028:SF53">
    <property type="entry name" value="ACYL_TRANSF_3 DOMAIN-CONTAINING PROTEIN"/>
    <property type="match status" value="1"/>
</dbReference>
<dbReference type="EMBL" id="JABEPP010000004">
    <property type="protein sequence ID" value="NNM73890.1"/>
    <property type="molecule type" value="Genomic_DNA"/>
</dbReference>
<feature type="transmembrane region" description="Helical" evidence="1">
    <location>
        <begin position="318"/>
        <end position="339"/>
    </location>
</feature>
<dbReference type="Proteomes" id="UP000564885">
    <property type="component" value="Unassembled WGS sequence"/>
</dbReference>
<feature type="domain" description="Acyltransferase 3" evidence="2">
    <location>
        <begin position="19"/>
        <end position="333"/>
    </location>
</feature>
<dbReference type="AlphaFoldDB" id="A0A849ICX4"/>
<feature type="transmembrane region" description="Helical" evidence="1">
    <location>
        <begin position="217"/>
        <end position="234"/>
    </location>
</feature>
<feature type="transmembrane region" description="Helical" evidence="1">
    <location>
        <begin position="188"/>
        <end position="205"/>
    </location>
</feature>
<organism evidence="3 4">
    <name type="scientific">Enterovirga aerilata</name>
    <dbReference type="NCBI Taxonomy" id="2730920"/>
    <lineage>
        <taxon>Bacteria</taxon>
        <taxon>Pseudomonadati</taxon>
        <taxon>Pseudomonadota</taxon>
        <taxon>Alphaproteobacteria</taxon>
        <taxon>Hyphomicrobiales</taxon>
        <taxon>Methylobacteriaceae</taxon>
        <taxon>Enterovirga</taxon>
    </lineage>
</organism>
<keyword evidence="3" id="KW-0012">Acyltransferase</keyword>
<evidence type="ECO:0000259" key="2">
    <source>
        <dbReference type="Pfam" id="PF01757"/>
    </source>
</evidence>
<dbReference type="Pfam" id="PF01757">
    <property type="entry name" value="Acyl_transf_3"/>
    <property type="match status" value="1"/>
</dbReference>
<dbReference type="GO" id="GO:0016020">
    <property type="term" value="C:membrane"/>
    <property type="evidence" value="ECO:0007669"/>
    <property type="project" value="TreeGrafter"/>
</dbReference>
<accession>A0A849ICX4</accession>
<keyword evidence="1" id="KW-0812">Transmembrane</keyword>
<reference evidence="3 4" key="1">
    <citation type="submission" date="2020-04" db="EMBL/GenBank/DDBJ databases">
        <title>Enterovirga sp. isolate from soil.</title>
        <authorList>
            <person name="Chea S."/>
            <person name="Kim D.-U."/>
        </authorList>
    </citation>
    <scope>NUCLEOTIDE SEQUENCE [LARGE SCALE GENOMIC DNA]</scope>
    <source>
        <strain evidence="3 4">DB1703</strain>
    </source>
</reference>
<feature type="transmembrane region" description="Helical" evidence="1">
    <location>
        <begin position="59"/>
        <end position="76"/>
    </location>
</feature>
<proteinExistence type="predicted"/>
<dbReference type="GO" id="GO:0000271">
    <property type="term" value="P:polysaccharide biosynthetic process"/>
    <property type="evidence" value="ECO:0007669"/>
    <property type="project" value="TreeGrafter"/>
</dbReference>
<dbReference type="GO" id="GO:0016747">
    <property type="term" value="F:acyltransferase activity, transferring groups other than amino-acyl groups"/>
    <property type="evidence" value="ECO:0007669"/>
    <property type="project" value="InterPro"/>
</dbReference>
<feature type="transmembrane region" description="Helical" evidence="1">
    <location>
        <begin position="21"/>
        <end position="39"/>
    </location>
</feature>
<keyword evidence="3" id="KW-0808">Transferase</keyword>
<feature type="transmembrane region" description="Helical" evidence="1">
    <location>
        <begin position="97"/>
        <end position="121"/>
    </location>
</feature>
<keyword evidence="4" id="KW-1185">Reference proteome</keyword>
<gene>
    <name evidence="3" type="ORF">HJG44_16015</name>
</gene>
<keyword evidence="1" id="KW-1133">Transmembrane helix</keyword>
<dbReference type="RefSeq" id="WP_171219335.1">
    <property type="nucleotide sequence ID" value="NZ_JABEPP010000004.1"/>
</dbReference>
<keyword evidence="1" id="KW-0472">Membrane</keyword>
<evidence type="ECO:0000313" key="3">
    <source>
        <dbReference type="EMBL" id="NNM73890.1"/>
    </source>
</evidence>